<dbReference type="EMBL" id="JBHSDR010000003">
    <property type="protein sequence ID" value="MFC4294007.1"/>
    <property type="molecule type" value="Genomic_DNA"/>
</dbReference>
<evidence type="ECO:0000313" key="1">
    <source>
        <dbReference type="EMBL" id="MFC4294007.1"/>
    </source>
</evidence>
<comment type="caution">
    <text evidence="1">The sequence shown here is derived from an EMBL/GenBank/DDBJ whole genome shotgun (WGS) entry which is preliminary data.</text>
</comment>
<evidence type="ECO:0008006" key="3">
    <source>
        <dbReference type="Google" id="ProtNLM"/>
    </source>
</evidence>
<organism evidence="1 2">
    <name type="scientific">Novosphingobium tardum</name>
    <dbReference type="NCBI Taxonomy" id="1538021"/>
    <lineage>
        <taxon>Bacteria</taxon>
        <taxon>Pseudomonadati</taxon>
        <taxon>Pseudomonadota</taxon>
        <taxon>Alphaproteobacteria</taxon>
        <taxon>Sphingomonadales</taxon>
        <taxon>Sphingomonadaceae</taxon>
        <taxon>Novosphingobium</taxon>
    </lineage>
</organism>
<protein>
    <recommendedName>
        <fullName evidence="3">Heparin-sulfate lyase N-terminal domain-containing protein</fullName>
    </recommendedName>
</protein>
<proteinExistence type="predicted"/>
<name>A0ABV8RM37_9SPHN</name>
<gene>
    <name evidence="1" type="ORF">ACFO0A_02915</name>
</gene>
<dbReference type="Proteomes" id="UP001595828">
    <property type="component" value="Unassembled WGS sequence"/>
</dbReference>
<accession>A0ABV8RM37</accession>
<evidence type="ECO:0000313" key="2">
    <source>
        <dbReference type="Proteomes" id="UP001595828"/>
    </source>
</evidence>
<keyword evidence="2" id="KW-1185">Reference proteome</keyword>
<reference evidence="2" key="1">
    <citation type="journal article" date="2019" name="Int. J. Syst. Evol. Microbiol.">
        <title>The Global Catalogue of Microorganisms (GCM) 10K type strain sequencing project: providing services to taxonomists for standard genome sequencing and annotation.</title>
        <authorList>
            <consortium name="The Broad Institute Genomics Platform"/>
            <consortium name="The Broad Institute Genome Sequencing Center for Infectious Disease"/>
            <person name="Wu L."/>
            <person name="Ma J."/>
        </authorList>
    </citation>
    <scope>NUCLEOTIDE SEQUENCE [LARGE SCALE GENOMIC DNA]</scope>
    <source>
        <strain evidence="2">CGMCC 1.12989</strain>
    </source>
</reference>
<dbReference type="RefSeq" id="WP_379537480.1">
    <property type="nucleotide sequence ID" value="NZ_JBHSDR010000003.1"/>
</dbReference>
<sequence length="705" mass="77815">MASDGTGTLQEPYRRVSCDDYLAFLEPKARGFEAGPDEGQYGPRHALPALAVVSRIGNPVLAQGIKRTLRHYGEWVDREIAERGGVQSMEGATLLAIHFRELRKRGQVGIQDEQWLRDMLLKLRRYSYGLKPGDGPWRGSQHRGAVDATNNLLAGSLYSNAPKAAQWRAAGERGWNDWWAYRDVGINDIAYFSDSLAIFLRTADVLHRREVFTDPRVRANVWDRLLFETSPDGALIPYGSHAGWDGLAGVRIWALELAARETGDGRYRFAAGQLMNYALAHGGFSPGQEHWAGQSIEAIAMAAIACDDAVEPVRPEAGSRILERPEIVRLDLPQVRALYPGAGDLDARMAMTNRQMPSKLILRSGWNQGDMFMLVEAFARHDPLNPTAILGFERWGSSFAEAISEKEVSRENAVRIDPIQRAVPIAGVTQAGPPDHRRLPTGYDRMDTRARIVRDDPLVTHAEISVGNYMGFRATQTREFLFVKNRLVLVRDETAFAEGMTARVGPVWNTQDIGRQRGSNWVDTSFSGHWYNAKLRLYGNPPGNLLLYYSPRPKTLLRTVPADSSGYAPDSQQAALQHFQEIQYAWDGAVQPGARLQFVSILLPHSPRLQAAPLARAIHVLRDEPGLAVVTLGGPQAWELVLLNKEGRRLTFDSPRGPVTTDAKALYLALGDGAPRWSATGATVVEVGGKGLFTSSTRGSAGSEA</sequence>